<accession>A0AA87ZWF1</accession>
<keyword evidence="3" id="KW-1185">Reference proteome</keyword>
<dbReference type="AlphaFoldDB" id="A0AA87ZWF1"/>
<evidence type="ECO:0000313" key="3">
    <source>
        <dbReference type="Proteomes" id="UP001187192"/>
    </source>
</evidence>
<proteinExistence type="predicted"/>
<reference evidence="2" key="1">
    <citation type="submission" date="2023-07" db="EMBL/GenBank/DDBJ databases">
        <title>draft genome sequence of fig (Ficus carica).</title>
        <authorList>
            <person name="Takahashi T."/>
            <person name="Nishimura K."/>
        </authorList>
    </citation>
    <scope>NUCLEOTIDE SEQUENCE</scope>
</reference>
<feature type="region of interest" description="Disordered" evidence="1">
    <location>
        <begin position="1"/>
        <end position="33"/>
    </location>
</feature>
<gene>
    <name evidence="2" type="ORF">TIFTF001_009407</name>
</gene>
<organism evidence="2 3">
    <name type="scientific">Ficus carica</name>
    <name type="common">Common fig</name>
    <dbReference type="NCBI Taxonomy" id="3494"/>
    <lineage>
        <taxon>Eukaryota</taxon>
        <taxon>Viridiplantae</taxon>
        <taxon>Streptophyta</taxon>
        <taxon>Embryophyta</taxon>
        <taxon>Tracheophyta</taxon>
        <taxon>Spermatophyta</taxon>
        <taxon>Magnoliopsida</taxon>
        <taxon>eudicotyledons</taxon>
        <taxon>Gunneridae</taxon>
        <taxon>Pentapetalae</taxon>
        <taxon>rosids</taxon>
        <taxon>fabids</taxon>
        <taxon>Rosales</taxon>
        <taxon>Moraceae</taxon>
        <taxon>Ficeae</taxon>
        <taxon>Ficus</taxon>
    </lineage>
</organism>
<dbReference type="EMBL" id="BTGU01000010">
    <property type="protein sequence ID" value="GMN40185.1"/>
    <property type="molecule type" value="Genomic_DNA"/>
</dbReference>
<evidence type="ECO:0000256" key="1">
    <source>
        <dbReference type="SAM" id="MobiDB-lite"/>
    </source>
</evidence>
<dbReference type="Proteomes" id="UP001187192">
    <property type="component" value="Unassembled WGS sequence"/>
</dbReference>
<name>A0AA87ZWF1_FICCA</name>
<sequence>MEETRSSPAPTTATGVGSSTSRRRQDTSATSRMKKDCLSFLVSLKEGFQYFKASIFGQAKKLTAKNEREATEADLRAEKMQVDAANAAEEAKFRIQKSA</sequence>
<comment type="caution">
    <text evidence="2">The sequence shown here is derived from an EMBL/GenBank/DDBJ whole genome shotgun (WGS) entry which is preliminary data.</text>
</comment>
<protein>
    <submittedName>
        <fullName evidence="2">Uncharacterized protein</fullName>
    </submittedName>
</protein>
<evidence type="ECO:0000313" key="2">
    <source>
        <dbReference type="EMBL" id="GMN40185.1"/>
    </source>
</evidence>
<feature type="compositionally biased region" description="Polar residues" evidence="1">
    <location>
        <begin position="1"/>
        <end position="20"/>
    </location>
</feature>